<name>A0A8J2HFY6_COTCN</name>
<accession>A0A8J2HFY6</accession>
<feature type="compositionally biased region" description="Acidic residues" evidence="1">
    <location>
        <begin position="59"/>
        <end position="79"/>
    </location>
</feature>
<organism evidence="2 3">
    <name type="scientific">Cotesia congregata</name>
    <name type="common">Parasitoid wasp</name>
    <name type="synonym">Apanteles congregatus</name>
    <dbReference type="NCBI Taxonomy" id="51543"/>
    <lineage>
        <taxon>Eukaryota</taxon>
        <taxon>Metazoa</taxon>
        <taxon>Ecdysozoa</taxon>
        <taxon>Arthropoda</taxon>
        <taxon>Hexapoda</taxon>
        <taxon>Insecta</taxon>
        <taxon>Pterygota</taxon>
        <taxon>Neoptera</taxon>
        <taxon>Endopterygota</taxon>
        <taxon>Hymenoptera</taxon>
        <taxon>Apocrita</taxon>
        <taxon>Ichneumonoidea</taxon>
        <taxon>Braconidae</taxon>
        <taxon>Microgastrinae</taxon>
        <taxon>Cotesia</taxon>
    </lineage>
</organism>
<reference evidence="2" key="1">
    <citation type="submission" date="2021-04" db="EMBL/GenBank/DDBJ databases">
        <authorList>
            <person name="Chebbi M.A.C M."/>
        </authorList>
    </citation>
    <scope>NUCLEOTIDE SEQUENCE</scope>
</reference>
<feature type="region of interest" description="Disordered" evidence="1">
    <location>
        <begin position="34"/>
        <end position="79"/>
    </location>
</feature>
<sequence length="395" mass="46127">MFENVRPQVIKKAALVLQDSEVYQHCQITLDFHREKNSTDNNNDNSSEKNSSENINNVDDIEDNLSDDNSEEEEPVNIEDESTLLMTQAIVFAPGEGQLPVSLFDKYTEALSFLKIYGGKLIKKPEHITYQNWIKSEIMRSDRRCATIIKLFFSALKLRTSKIASKYHEKNKICSDEEDDNDDLIDNSVSLKLIDNSGFVRKRKKSKIIRFINYNEQVDKDNFIRENVIRSEYVYNENIENILHEAIQKIIEFDNENEAEKNIPRNLEVFDDPTHEGDIAIDMNENGAKNKKKVDDNKDVYYTSIPRLISEEDFINLKKLSLSCYFIHNSESETLLYQNIQSLKEKSHWLDFNNFMKLYKPCIFIAAETWIKIKDDITVPGYEIVYRVNVAKTRL</sequence>
<dbReference type="AlphaFoldDB" id="A0A8J2HFY6"/>
<dbReference type="EMBL" id="CAJNRD030001120">
    <property type="protein sequence ID" value="CAG5093221.1"/>
    <property type="molecule type" value="Genomic_DNA"/>
</dbReference>
<keyword evidence="3" id="KW-1185">Reference proteome</keyword>
<protein>
    <submittedName>
        <fullName evidence="2">Uncharacterized protein</fullName>
    </submittedName>
</protein>
<evidence type="ECO:0000256" key="1">
    <source>
        <dbReference type="SAM" id="MobiDB-lite"/>
    </source>
</evidence>
<dbReference type="Proteomes" id="UP000786811">
    <property type="component" value="Unassembled WGS sequence"/>
</dbReference>
<proteinExistence type="predicted"/>
<dbReference type="OrthoDB" id="6141723at2759"/>
<comment type="caution">
    <text evidence="2">The sequence shown here is derived from an EMBL/GenBank/DDBJ whole genome shotgun (WGS) entry which is preliminary data.</text>
</comment>
<gene>
    <name evidence="2" type="ORF">HICCMSTLAB_LOCUS6675</name>
</gene>
<evidence type="ECO:0000313" key="3">
    <source>
        <dbReference type="Proteomes" id="UP000786811"/>
    </source>
</evidence>
<evidence type="ECO:0000313" key="2">
    <source>
        <dbReference type="EMBL" id="CAG5093221.1"/>
    </source>
</evidence>